<reference evidence="1 2" key="1">
    <citation type="submission" date="2019-05" db="EMBL/GenBank/DDBJ databases">
        <title>Another draft genome of Portunus trituberculatus and its Hox gene families provides insights of decapod evolution.</title>
        <authorList>
            <person name="Jeong J.-H."/>
            <person name="Song I."/>
            <person name="Kim S."/>
            <person name="Choi T."/>
            <person name="Kim D."/>
            <person name="Ryu S."/>
            <person name="Kim W."/>
        </authorList>
    </citation>
    <scope>NUCLEOTIDE SEQUENCE [LARGE SCALE GENOMIC DNA]</scope>
    <source>
        <tissue evidence="1">Muscle</tissue>
    </source>
</reference>
<protein>
    <submittedName>
        <fullName evidence="1">Uncharacterized protein</fullName>
    </submittedName>
</protein>
<keyword evidence="2" id="KW-1185">Reference proteome</keyword>
<comment type="caution">
    <text evidence="1">The sequence shown here is derived from an EMBL/GenBank/DDBJ whole genome shotgun (WGS) entry which is preliminary data.</text>
</comment>
<dbReference type="EMBL" id="VSRR010002863">
    <property type="protein sequence ID" value="MPC33580.1"/>
    <property type="molecule type" value="Genomic_DNA"/>
</dbReference>
<proteinExistence type="predicted"/>
<evidence type="ECO:0000313" key="1">
    <source>
        <dbReference type="EMBL" id="MPC33580.1"/>
    </source>
</evidence>
<dbReference type="AlphaFoldDB" id="A0A5B7EGM0"/>
<sequence>MRQAVLRSVPASAGRHGRIPPRLWWAIIGKVTGSRHEVESCEANLWLSCTVSALKTGVVSLVSAGAETRKALHPVNEKPCCDGCGVAACCVPQ</sequence>
<gene>
    <name evidence="1" type="ORF">E2C01_026935</name>
</gene>
<organism evidence="1 2">
    <name type="scientific">Portunus trituberculatus</name>
    <name type="common">Swimming crab</name>
    <name type="synonym">Neptunus trituberculatus</name>
    <dbReference type="NCBI Taxonomy" id="210409"/>
    <lineage>
        <taxon>Eukaryota</taxon>
        <taxon>Metazoa</taxon>
        <taxon>Ecdysozoa</taxon>
        <taxon>Arthropoda</taxon>
        <taxon>Crustacea</taxon>
        <taxon>Multicrustacea</taxon>
        <taxon>Malacostraca</taxon>
        <taxon>Eumalacostraca</taxon>
        <taxon>Eucarida</taxon>
        <taxon>Decapoda</taxon>
        <taxon>Pleocyemata</taxon>
        <taxon>Brachyura</taxon>
        <taxon>Eubrachyura</taxon>
        <taxon>Portunoidea</taxon>
        <taxon>Portunidae</taxon>
        <taxon>Portuninae</taxon>
        <taxon>Portunus</taxon>
    </lineage>
</organism>
<evidence type="ECO:0000313" key="2">
    <source>
        <dbReference type="Proteomes" id="UP000324222"/>
    </source>
</evidence>
<accession>A0A5B7EGM0</accession>
<name>A0A5B7EGM0_PORTR</name>
<dbReference type="Proteomes" id="UP000324222">
    <property type="component" value="Unassembled WGS sequence"/>
</dbReference>